<accession>A0ABD6XX03</accession>
<gene>
    <name evidence="1" type="ORF">C7430_101938</name>
</gene>
<evidence type="ECO:0000313" key="1">
    <source>
        <dbReference type="EMBL" id="PWJ83361.1"/>
    </source>
</evidence>
<proteinExistence type="predicted"/>
<organism evidence="1 2">
    <name type="scientific">Enterobacter agglomerans</name>
    <name type="common">Erwinia herbicola</name>
    <name type="synonym">Pantoea agglomerans</name>
    <dbReference type="NCBI Taxonomy" id="549"/>
    <lineage>
        <taxon>Bacteria</taxon>
        <taxon>Pseudomonadati</taxon>
        <taxon>Pseudomonadota</taxon>
        <taxon>Gammaproteobacteria</taxon>
        <taxon>Enterobacterales</taxon>
        <taxon>Erwiniaceae</taxon>
        <taxon>Pantoea</taxon>
        <taxon>Pantoea agglomerans group</taxon>
    </lineage>
</organism>
<dbReference type="AlphaFoldDB" id="A0ABD6XX03"/>
<dbReference type="RefSeq" id="WP_109650894.1">
    <property type="nucleotide sequence ID" value="NZ_JBBJPS010000004.1"/>
</dbReference>
<reference evidence="1 2" key="1">
    <citation type="submission" date="2018-05" db="EMBL/GenBank/DDBJ databases">
        <title>Genomic Encyclopedia of Type Strains, Phase IV (KMG-V): Genome sequencing to study the core and pangenomes of soil and plant-associated prokaryotes.</title>
        <authorList>
            <person name="Whitman W."/>
        </authorList>
    </citation>
    <scope>NUCLEOTIDE SEQUENCE [LARGE SCALE GENOMIC DNA]</scope>
    <source>
        <strain evidence="1 2">PNG 92-11</strain>
    </source>
</reference>
<sequence>MAILEVFHVDLEYTHIGYTCGKLKDVKPVLLRIGEHSEILERYVLSVENENGEINEYLYYVDKKMIDLKGKNLSFEGKFREGAPINEILYIYRFW</sequence>
<name>A0ABD6XX03_ENTAG</name>
<protein>
    <submittedName>
        <fullName evidence="1">Uncharacterized protein</fullName>
    </submittedName>
</protein>
<dbReference type="EMBL" id="QGHE01000001">
    <property type="protein sequence ID" value="PWJ83361.1"/>
    <property type="molecule type" value="Genomic_DNA"/>
</dbReference>
<comment type="caution">
    <text evidence="1">The sequence shown here is derived from an EMBL/GenBank/DDBJ whole genome shotgun (WGS) entry which is preliminary data.</text>
</comment>
<evidence type="ECO:0000313" key="2">
    <source>
        <dbReference type="Proteomes" id="UP000245996"/>
    </source>
</evidence>
<dbReference type="Proteomes" id="UP000245996">
    <property type="component" value="Unassembled WGS sequence"/>
</dbReference>